<gene>
    <name evidence="1" type="ORF">JBF12_06790</name>
</gene>
<evidence type="ECO:0000313" key="2">
    <source>
        <dbReference type="Proteomes" id="UP000638849"/>
    </source>
</evidence>
<protein>
    <submittedName>
        <fullName evidence="1">Uncharacterized protein</fullName>
    </submittedName>
</protein>
<reference evidence="1 2" key="1">
    <citation type="submission" date="2020-12" db="EMBL/GenBank/DDBJ databases">
        <authorList>
            <person name="Kusuma A.B."/>
            <person name="Nouioui I."/>
            <person name="Goodfellow M."/>
        </authorList>
    </citation>
    <scope>NUCLEOTIDE SEQUENCE [LARGE SCALE GENOMIC DNA]</scope>
    <source>
        <strain evidence="1 2">DSM 41764</strain>
    </source>
</reference>
<organism evidence="1 2">
    <name type="scientific">Streptomyces javensis</name>
    <dbReference type="NCBI Taxonomy" id="114698"/>
    <lineage>
        <taxon>Bacteria</taxon>
        <taxon>Bacillati</taxon>
        <taxon>Actinomycetota</taxon>
        <taxon>Actinomycetes</taxon>
        <taxon>Kitasatosporales</taxon>
        <taxon>Streptomycetaceae</taxon>
        <taxon>Streptomyces</taxon>
        <taxon>Streptomyces violaceusniger group</taxon>
    </lineage>
</organism>
<sequence>MQTQTVGQAVAAVHTHLDALHGEDHDHLAPLLADLVAAARSGDQRAVDAALAEIHLDRDALHPGPHHDDLAEVLADVVTAAQAAATGA</sequence>
<accession>A0ABS0R5X0</accession>
<proteinExistence type="predicted"/>
<dbReference type="RefSeq" id="WP_198275929.1">
    <property type="nucleotide sequence ID" value="NZ_BAAAIF010000018.1"/>
</dbReference>
<dbReference type="Proteomes" id="UP000638849">
    <property type="component" value="Unassembled WGS sequence"/>
</dbReference>
<name>A0ABS0R5X0_9ACTN</name>
<evidence type="ECO:0000313" key="1">
    <source>
        <dbReference type="EMBL" id="MBI0312705.1"/>
    </source>
</evidence>
<keyword evidence="2" id="KW-1185">Reference proteome</keyword>
<dbReference type="EMBL" id="JAEEAQ010000040">
    <property type="protein sequence ID" value="MBI0312705.1"/>
    <property type="molecule type" value="Genomic_DNA"/>
</dbReference>
<comment type="caution">
    <text evidence="1">The sequence shown here is derived from an EMBL/GenBank/DDBJ whole genome shotgun (WGS) entry which is preliminary data.</text>
</comment>